<feature type="compositionally biased region" description="Acidic residues" evidence="1">
    <location>
        <begin position="432"/>
        <end position="450"/>
    </location>
</feature>
<sequence length="450" mass="51413">MPRADMRIRIRRDAATRSGYRFNWSEFGMPSLAIFKQCLTQEQRRLNSTYTWSSWTTQQAAIWYMIHQHYTCQQMADLLGKATLLDRTAEVGTCAIMGEDFSRHANPFDSCYLNMGGSMFKLQPVAIADVTQPLRLMRERVQQETQATRDEILAAAGREAGIITNAAEETRVRVEHELQATERDRGISLPAWMRHADHLPIMFHDNYSFPIEIGIRLDFTIGVFFFIHGETIYEWDNIHPTRIRPLIWMKMHPITGRYNLEAARLDTSYPGDLPHMSHTQACLAPTGLPEHIGNQDDLFRLRGAIGRCYTRIHMNSLLCSPDTWSHEVRRSTPDAVLTFWRESNHGHDIPRNDAGEVDPAYFHADRVVSTTEERRATWELERLDRPTGRTTGEQRLEEHRAEIVAGGIGRLDVATAQTVPPLTPEQTAAAVDENEANETEGEEERDDGTV</sequence>
<evidence type="ECO:0000313" key="2">
    <source>
        <dbReference type="EMBL" id="KKM03513.1"/>
    </source>
</evidence>
<reference evidence="2" key="1">
    <citation type="journal article" date="2015" name="Nature">
        <title>Complex archaea that bridge the gap between prokaryotes and eukaryotes.</title>
        <authorList>
            <person name="Spang A."/>
            <person name="Saw J.H."/>
            <person name="Jorgensen S.L."/>
            <person name="Zaremba-Niedzwiedzka K."/>
            <person name="Martijn J."/>
            <person name="Lind A.E."/>
            <person name="van Eijk R."/>
            <person name="Schleper C."/>
            <person name="Guy L."/>
            <person name="Ettema T.J."/>
        </authorList>
    </citation>
    <scope>NUCLEOTIDE SEQUENCE</scope>
</reference>
<organism evidence="2">
    <name type="scientific">marine sediment metagenome</name>
    <dbReference type="NCBI Taxonomy" id="412755"/>
    <lineage>
        <taxon>unclassified sequences</taxon>
        <taxon>metagenomes</taxon>
        <taxon>ecological metagenomes</taxon>
    </lineage>
</organism>
<protein>
    <submittedName>
        <fullName evidence="2">Uncharacterized protein</fullName>
    </submittedName>
</protein>
<accession>A0A0F9JX67</accession>
<evidence type="ECO:0000256" key="1">
    <source>
        <dbReference type="SAM" id="MobiDB-lite"/>
    </source>
</evidence>
<gene>
    <name evidence="2" type="ORF">LCGC14_1773690</name>
</gene>
<comment type="caution">
    <text evidence="2">The sequence shown here is derived from an EMBL/GenBank/DDBJ whole genome shotgun (WGS) entry which is preliminary data.</text>
</comment>
<dbReference type="AlphaFoldDB" id="A0A0F9JX67"/>
<proteinExistence type="predicted"/>
<name>A0A0F9JX67_9ZZZZ</name>
<feature type="region of interest" description="Disordered" evidence="1">
    <location>
        <begin position="418"/>
        <end position="450"/>
    </location>
</feature>
<dbReference type="EMBL" id="LAZR01016664">
    <property type="protein sequence ID" value="KKM03513.1"/>
    <property type="molecule type" value="Genomic_DNA"/>
</dbReference>